<dbReference type="Gene3D" id="3.80.10.10">
    <property type="entry name" value="Ribonuclease Inhibitor"/>
    <property type="match status" value="2"/>
</dbReference>
<feature type="domain" description="Protein kinase" evidence="4">
    <location>
        <begin position="205"/>
        <end position="424"/>
    </location>
</feature>
<dbReference type="eggNOG" id="COG4886">
    <property type="taxonomic scope" value="Bacteria"/>
</dbReference>
<keyword evidence="1" id="KW-0433">Leucine-rich repeat</keyword>
<evidence type="ECO:0000256" key="3">
    <source>
        <dbReference type="PROSITE-ProRule" id="PRU10141"/>
    </source>
</evidence>
<organism evidence="5 6">
    <name type="scientific">Asticcacaulis biprosthecium C19</name>
    <dbReference type="NCBI Taxonomy" id="715226"/>
    <lineage>
        <taxon>Bacteria</taxon>
        <taxon>Pseudomonadati</taxon>
        <taxon>Pseudomonadota</taxon>
        <taxon>Alphaproteobacteria</taxon>
        <taxon>Caulobacterales</taxon>
        <taxon>Caulobacteraceae</taxon>
        <taxon>Asticcacaulis</taxon>
    </lineage>
</organism>
<dbReference type="Proteomes" id="UP000006512">
    <property type="component" value="Unassembled WGS sequence"/>
</dbReference>
<dbReference type="OrthoDB" id="8532199at2"/>
<dbReference type="HOGENOM" id="CLU_035565_0_0_5"/>
<reference evidence="6" key="1">
    <citation type="submission" date="2011-03" db="EMBL/GenBank/DDBJ databases">
        <title>Draft genome sequence of Brevundimonas diminuta.</title>
        <authorList>
            <person name="Brown P.J.B."/>
            <person name="Buechlein A."/>
            <person name="Hemmerich C."/>
            <person name="Brun Y.V."/>
        </authorList>
    </citation>
    <scope>NUCLEOTIDE SEQUENCE [LARGE SCALE GENOMIC DNA]</scope>
    <source>
        <strain evidence="6">C19</strain>
    </source>
</reference>
<dbReference type="GO" id="GO:0004672">
    <property type="term" value="F:protein kinase activity"/>
    <property type="evidence" value="ECO:0007669"/>
    <property type="project" value="InterPro"/>
</dbReference>
<dbReference type="SUPFAM" id="SSF52058">
    <property type="entry name" value="L domain-like"/>
    <property type="match status" value="1"/>
</dbReference>
<dbReference type="InterPro" id="IPR003591">
    <property type="entry name" value="Leu-rich_rpt_typical-subtyp"/>
</dbReference>
<evidence type="ECO:0000256" key="2">
    <source>
        <dbReference type="ARBA" id="ARBA00022737"/>
    </source>
</evidence>
<dbReference type="PROSITE" id="PS50011">
    <property type="entry name" value="PROTEIN_KINASE_DOM"/>
    <property type="match status" value="1"/>
</dbReference>
<dbReference type="InterPro" id="IPR011009">
    <property type="entry name" value="Kinase-like_dom_sf"/>
</dbReference>
<dbReference type="Gene3D" id="3.30.200.20">
    <property type="entry name" value="Phosphorylase Kinase, domain 1"/>
    <property type="match status" value="1"/>
</dbReference>
<evidence type="ECO:0000256" key="1">
    <source>
        <dbReference type="ARBA" id="ARBA00022614"/>
    </source>
</evidence>
<dbReference type="EMBL" id="GL883078">
    <property type="protein sequence ID" value="EGF91128.1"/>
    <property type="molecule type" value="Genomic_DNA"/>
</dbReference>
<keyword evidence="3" id="KW-0067">ATP-binding</keyword>
<dbReference type="GO" id="GO:0005737">
    <property type="term" value="C:cytoplasm"/>
    <property type="evidence" value="ECO:0007669"/>
    <property type="project" value="TreeGrafter"/>
</dbReference>
<dbReference type="InterPro" id="IPR017441">
    <property type="entry name" value="Protein_kinase_ATP_BS"/>
</dbReference>
<dbReference type="Pfam" id="PF13855">
    <property type="entry name" value="LRR_8"/>
    <property type="match status" value="1"/>
</dbReference>
<evidence type="ECO:0000313" key="6">
    <source>
        <dbReference type="Proteomes" id="UP000006512"/>
    </source>
</evidence>
<dbReference type="InterPro" id="IPR001245">
    <property type="entry name" value="Ser-Thr/Tyr_kinase_cat_dom"/>
</dbReference>
<dbReference type="PROSITE" id="PS51450">
    <property type="entry name" value="LRR"/>
    <property type="match status" value="1"/>
</dbReference>
<dbReference type="PROSITE" id="PS00107">
    <property type="entry name" value="PROTEIN_KINASE_ATP"/>
    <property type="match status" value="1"/>
</dbReference>
<dbReference type="eggNOG" id="COG0515">
    <property type="taxonomic scope" value="Bacteria"/>
</dbReference>
<evidence type="ECO:0000259" key="4">
    <source>
        <dbReference type="PROSITE" id="PS50011"/>
    </source>
</evidence>
<keyword evidence="6" id="KW-1185">Reference proteome</keyword>
<dbReference type="AlphaFoldDB" id="F4QP70"/>
<feature type="binding site" evidence="3">
    <location>
        <position position="232"/>
    </location>
    <ligand>
        <name>ATP</name>
        <dbReference type="ChEBI" id="CHEBI:30616"/>
    </ligand>
</feature>
<gene>
    <name evidence="5" type="ORF">ABI_25420</name>
</gene>
<evidence type="ECO:0000313" key="5">
    <source>
        <dbReference type="EMBL" id="EGF91128.1"/>
    </source>
</evidence>
<dbReference type="SMART" id="SM00364">
    <property type="entry name" value="LRR_BAC"/>
    <property type="match status" value="4"/>
</dbReference>
<name>F4QP70_9CAUL</name>
<protein>
    <submittedName>
        <fullName evidence="5">Leucine Rich Repeat family protein</fullName>
    </submittedName>
</protein>
<keyword evidence="3" id="KW-0547">Nucleotide-binding</keyword>
<dbReference type="InterPro" id="IPR001611">
    <property type="entry name" value="Leu-rich_rpt"/>
</dbReference>
<dbReference type="PANTHER" id="PTHR48051:SF1">
    <property type="entry name" value="RAS SUPPRESSOR PROTEIN 1"/>
    <property type="match status" value="1"/>
</dbReference>
<dbReference type="Pfam" id="PF00560">
    <property type="entry name" value="LRR_1"/>
    <property type="match status" value="1"/>
</dbReference>
<sequence>MQTLQQLRSGQLHGTTRLKLCEDLTTFPDEIFDLADTLEILDLSGNALTSLPNDLPRLRRLRVLFGSGNNFTVLPEPLGDLPELEMIGFRGSNLTEVPAAALPPKLRCLILTDNHLTTIPHQIGTCDRLQKLMLTGNRLTALPQTLTQCRRLELLRIAANQFTTLTTHLLDLPRLSWLACAGNPFTAAAEAESLSRSPSLAWSDVELGARLGEGASGHIHQARHAGHDVAVKLFKNAMTSDGLPLSEMAAGLAAGHHPNLLPVIGRVTGHPDGREGTVMPLLEPRFRPLAGPPSFDSCTRDIYAADAALDAASVMAIALSVARAAAHLHARGILNGDLYAHNILFDGHQTWLSDLGAASLYDTAAPHARALQSLDVRAFGCLLEELAAICDDPLPRAYHDLTAACLSDDSRDRPVLGDAVSVLA</sequence>
<proteinExistence type="predicted"/>
<keyword evidence="2" id="KW-0677">Repeat</keyword>
<dbReference type="SUPFAM" id="SSF56112">
    <property type="entry name" value="Protein kinase-like (PK-like)"/>
    <property type="match status" value="1"/>
</dbReference>
<dbReference type="Gene3D" id="1.10.510.10">
    <property type="entry name" value="Transferase(Phosphotransferase) domain 1"/>
    <property type="match status" value="1"/>
</dbReference>
<dbReference type="InterPro" id="IPR000719">
    <property type="entry name" value="Prot_kinase_dom"/>
</dbReference>
<dbReference type="PANTHER" id="PTHR48051">
    <property type="match status" value="1"/>
</dbReference>
<dbReference type="InterPro" id="IPR050216">
    <property type="entry name" value="LRR_domain-containing"/>
</dbReference>
<accession>F4QP70</accession>
<dbReference type="SMART" id="SM00369">
    <property type="entry name" value="LRR_TYP"/>
    <property type="match status" value="4"/>
</dbReference>
<dbReference type="GO" id="GO:0005524">
    <property type="term" value="F:ATP binding"/>
    <property type="evidence" value="ECO:0007669"/>
    <property type="project" value="UniProtKB-UniRule"/>
</dbReference>
<dbReference type="InterPro" id="IPR032675">
    <property type="entry name" value="LRR_dom_sf"/>
</dbReference>
<dbReference type="Pfam" id="PF07714">
    <property type="entry name" value="PK_Tyr_Ser-Thr"/>
    <property type="match status" value="1"/>
</dbReference>